<evidence type="ECO:0000313" key="2">
    <source>
        <dbReference type="EMBL" id="CCC72072.1"/>
    </source>
</evidence>
<feature type="signal peptide" evidence="1">
    <location>
        <begin position="1"/>
        <end position="21"/>
    </location>
</feature>
<dbReference type="InParanoid" id="G0VKN5"/>
<organism evidence="2 3">
    <name type="scientific">Naumovozyma castellii</name>
    <name type="common">Yeast</name>
    <name type="synonym">Saccharomyces castellii</name>
    <dbReference type="NCBI Taxonomy" id="27288"/>
    <lineage>
        <taxon>Eukaryota</taxon>
        <taxon>Fungi</taxon>
        <taxon>Dikarya</taxon>
        <taxon>Ascomycota</taxon>
        <taxon>Saccharomycotina</taxon>
        <taxon>Saccharomycetes</taxon>
        <taxon>Saccharomycetales</taxon>
        <taxon>Saccharomycetaceae</taxon>
        <taxon>Naumovozyma</taxon>
    </lineage>
</organism>
<protein>
    <submittedName>
        <fullName evidence="2">Uncharacterized protein</fullName>
    </submittedName>
</protein>
<dbReference type="HOGENOM" id="CLU_1099022_0_0_1"/>
<dbReference type="OrthoDB" id="4069830at2759"/>
<feature type="chain" id="PRO_5003411053" evidence="1">
    <location>
        <begin position="22"/>
        <end position="255"/>
    </location>
</feature>
<keyword evidence="1" id="KW-0732">Signal</keyword>
<dbReference type="AlphaFoldDB" id="G0VKN5"/>
<keyword evidence="3" id="KW-1185">Reference proteome</keyword>
<dbReference type="GeneID" id="96905770"/>
<evidence type="ECO:0000256" key="1">
    <source>
        <dbReference type="SAM" id="SignalP"/>
    </source>
</evidence>
<dbReference type="eggNOG" id="ENOG502SC5E">
    <property type="taxonomic scope" value="Eukaryota"/>
</dbReference>
<dbReference type="KEGG" id="ncs:NCAS_0J00930"/>
<dbReference type="OMA" id="NFYKFER"/>
<sequence length="255" mass="29415">MIFFGAWFGALLVMLSSRSYAYTESSMSERIEDEVRVNSSMKVSDSFVMPATPWVDYSPREMRYPKNSPSDDLCDYRECTSYHNITADVSGVRTTTAHGKPVSSLLSKDLHHNLRTRIQNVFRRLFSTANYKKGHKIITSQNRYQRKGMFHVLERNDSDWEYIWASNSECIDHSSADIDYGVISCLTYCVNNERYNTTTAMCIISELFQEGCVFDVRLQRSRNGPYKNVFDMPCGELQQHISYKYGVCHNGNDIS</sequence>
<proteinExistence type="predicted"/>
<reference key="2">
    <citation type="submission" date="2011-08" db="EMBL/GenBank/DDBJ databases">
        <title>Genome sequence of Naumovozyma castellii.</title>
        <authorList>
            <person name="Gordon J.L."/>
            <person name="Armisen D."/>
            <person name="Proux-Wera E."/>
            <person name="OhEigeartaigh S.S."/>
            <person name="Byrne K.P."/>
            <person name="Wolfe K.H."/>
        </authorList>
    </citation>
    <scope>NUCLEOTIDE SEQUENCE</scope>
    <source>
        <strain>Type strain:CBS 4309</strain>
    </source>
</reference>
<dbReference type="RefSeq" id="XP_003678411.1">
    <property type="nucleotide sequence ID" value="XM_003678363.1"/>
</dbReference>
<name>G0VKN5_NAUCA</name>
<evidence type="ECO:0000313" key="3">
    <source>
        <dbReference type="Proteomes" id="UP000001640"/>
    </source>
</evidence>
<dbReference type="EMBL" id="HE576761">
    <property type="protein sequence ID" value="CCC72072.1"/>
    <property type="molecule type" value="Genomic_DNA"/>
</dbReference>
<dbReference type="Proteomes" id="UP000001640">
    <property type="component" value="Chromosome 10"/>
</dbReference>
<gene>
    <name evidence="2" type="primary">NCAS0J00930</name>
    <name evidence="2" type="ordered locus">NCAS_0J00930</name>
</gene>
<accession>G0VKN5</accession>
<reference evidence="2 3" key="1">
    <citation type="journal article" date="2011" name="Proc. Natl. Acad. Sci. U.S.A.">
        <title>Evolutionary erosion of yeast sex chromosomes by mating-type switching accidents.</title>
        <authorList>
            <person name="Gordon J.L."/>
            <person name="Armisen D."/>
            <person name="Proux-Wera E."/>
            <person name="Oheigeartaigh S.S."/>
            <person name="Byrne K.P."/>
            <person name="Wolfe K.H."/>
        </authorList>
    </citation>
    <scope>NUCLEOTIDE SEQUENCE [LARGE SCALE GENOMIC DNA]</scope>
    <source>
        <strain evidence="3">ATCC 76901 / BCRC 22586 / CBS 4309 / NBRC 1992 / NRRL Y-12630</strain>
    </source>
</reference>